<proteinExistence type="inferred from homology"/>
<evidence type="ECO:0000313" key="11">
    <source>
        <dbReference type="Proteomes" id="UP000268033"/>
    </source>
</evidence>
<dbReference type="Gene3D" id="2.60.40.10">
    <property type="entry name" value="Immunoglobulins"/>
    <property type="match status" value="2"/>
</dbReference>
<dbReference type="PROSITE" id="PS51257">
    <property type="entry name" value="PROKAR_LIPOPROTEIN"/>
    <property type="match status" value="1"/>
</dbReference>
<dbReference type="GO" id="GO:0030246">
    <property type="term" value="F:carbohydrate binding"/>
    <property type="evidence" value="ECO:0007669"/>
    <property type="project" value="InterPro"/>
</dbReference>
<name>A0A3N1PCC3_9GAMM</name>
<dbReference type="PANTHER" id="PTHR46323">
    <property type="entry name" value="BETA-GALACTOSIDASE"/>
    <property type="match status" value="1"/>
</dbReference>
<dbReference type="SMART" id="SM01038">
    <property type="entry name" value="Bgal_small_N"/>
    <property type="match status" value="1"/>
</dbReference>
<evidence type="ECO:0000256" key="5">
    <source>
        <dbReference type="ARBA" id="ARBA00023295"/>
    </source>
</evidence>
<dbReference type="SUPFAM" id="SSF49303">
    <property type="entry name" value="beta-Galactosidase/glucuronidase domain"/>
    <property type="match status" value="2"/>
</dbReference>
<dbReference type="Gene3D" id="2.60.120.260">
    <property type="entry name" value="Galactose-binding domain-like"/>
    <property type="match status" value="1"/>
</dbReference>
<keyword evidence="11" id="KW-1185">Reference proteome</keyword>
<dbReference type="RefSeq" id="WP_123421515.1">
    <property type="nucleotide sequence ID" value="NZ_RJUL01000005.1"/>
</dbReference>
<evidence type="ECO:0000256" key="6">
    <source>
        <dbReference type="ARBA" id="ARBA00032230"/>
    </source>
</evidence>
<dbReference type="SUPFAM" id="SSF49785">
    <property type="entry name" value="Galactose-binding domain-like"/>
    <property type="match status" value="1"/>
</dbReference>
<dbReference type="InterPro" id="IPR023232">
    <property type="entry name" value="Glyco_hydro_2_AS"/>
</dbReference>
<evidence type="ECO:0000256" key="8">
    <source>
        <dbReference type="SAM" id="SignalP"/>
    </source>
</evidence>
<dbReference type="Pfam" id="PF02929">
    <property type="entry name" value="Bgal_small_N"/>
    <property type="match status" value="1"/>
</dbReference>
<dbReference type="Pfam" id="PF02837">
    <property type="entry name" value="Glyco_hydro_2_N"/>
    <property type="match status" value="1"/>
</dbReference>
<dbReference type="InterPro" id="IPR006103">
    <property type="entry name" value="Glyco_hydro_2_cat"/>
</dbReference>
<keyword evidence="5 7" id="KW-0326">Glycosidase</keyword>
<evidence type="ECO:0000256" key="3">
    <source>
        <dbReference type="ARBA" id="ARBA00012756"/>
    </source>
</evidence>
<dbReference type="InterPro" id="IPR036156">
    <property type="entry name" value="Beta-gal/glucu_dom_sf"/>
</dbReference>
<dbReference type="PRINTS" id="PR00132">
    <property type="entry name" value="GLHYDRLASE2"/>
</dbReference>
<dbReference type="SUPFAM" id="SSF51445">
    <property type="entry name" value="(Trans)glycosidases"/>
    <property type="match status" value="1"/>
</dbReference>
<dbReference type="EMBL" id="RJUL01000005">
    <property type="protein sequence ID" value="ROQ25739.1"/>
    <property type="molecule type" value="Genomic_DNA"/>
</dbReference>
<evidence type="ECO:0000259" key="9">
    <source>
        <dbReference type="SMART" id="SM01038"/>
    </source>
</evidence>
<dbReference type="InterPro" id="IPR008979">
    <property type="entry name" value="Galactose-bd-like_sf"/>
</dbReference>
<dbReference type="InterPro" id="IPR006104">
    <property type="entry name" value="Glyco_hydro_2_N"/>
</dbReference>
<dbReference type="PANTHER" id="PTHR46323:SF2">
    <property type="entry name" value="BETA-GALACTOSIDASE"/>
    <property type="match status" value="1"/>
</dbReference>
<dbReference type="Gene3D" id="3.20.20.80">
    <property type="entry name" value="Glycosidases"/>
    <property type="match status" value="1"/>
</dbReference>
<dbReference type="AlphaFoldDB" id="A0A3N1PCC3"/>
<comment type="similarity">
    <text evidence="2 7">Belongs to the glycosyl hydrolase 2 family.</text>
</comment>
<dbReference type="InterPro" id="IPR011013">
    <property type="entry name" value="Gal_mutarotase_sf_dom"/>
</dbReference>
<dbReference type="InterPro" id="IPR013783">
    <property type="entry name" value="Ig-like_fold"/>
</dbReference>
<gene>
    <name evidence="10" type="ORF">EDC28_10548</name>
</gene>
<evidence type="ECO:0000313" key="10">
    <source>
        <dbReference type="EMBL" id="ROQ25739.1"/>
    </source>
</evidence>
<evidence type="ECO:0000256" key="1">
    <source>
        <dbReference type="ARBA" id="ARBA00001412"/>
    </source>
</evidence>
<dbReference type="GO" id="GO:0004565">
    <property type="term" value="F:beta-galactosidase activity"/>
    <property type="evidence" value="ECO:0007669"/>
    <property type="project" value="UniProtKB-EC"/>
</dbReference>
<dbReference type="Gene3D" id="2.70.98.10">
    <property type="match status" value="1"/>
</dbReference>
<dbReference type="InterPro" id="IPR017853">
    <property type="entry name" value="GH"/>
</dbReference>
<feature type="signal peptide" evidence="8">
    <location>
        <begin position="1"/>
        <end position="26"/>
    </location>
</feature>
<dbReference type="InterPro" id="IPR023230">
    <property type="entry name" value="Glyco_hydro_2_CS"/>
</dbReference>
<dbReference type="PROSITE" id="PS00608">
    <property type="entry name" value="GLYCOSYL_HYDROL_F2_2"/>
    <property type="match status" value="1"/>
</dbReference>
<dbReference type="GO" id="GO:0005990">
    <property type="term" value="P:lactose catabolic process"/>
    <property type="evidence" value="ECO:0007669"/>
    <property type="project" value="TreeGrafter"/>
</dbReference>
<dbReference type="Proteomes" id="UP000268033">
    <property type="component" value="Unassembled WGS sequence"/>
</dbReference>
<dbReference type="SUPFAM" id="SSF74650">
    <property type="entry name" value="Galactose mutarotase-like"/>
    <property type="match status" value="1"/>
</dbReference>
<dbReference type="Pfam" id="PF00703">
    <property type="entry name" value="Glyco_hydro_2"/>
    <property type="match status" value="1"/>
</dbReference>
<dbReference type="InterPro" id="IPR006102">
    <property type="entry name" value="Ig-like_GH2"/>
</dbReference>
<dbReference type="InterPro" id="IPR006101">
    <property type="entry name" value="Glyco_hydro_2"/>
</dbReference>
<dbReference type="PROSITE" id="PS00719">
    <property type="entry name" value="GLYCOSYL_HYDROL_F2_1"/>
    <property type="match status" value="1"/>
</dbReference>
<feature type="chain" id="PRO_5018196353" description="Beta-galactosidase" evidence="8">
    <location>
        <begin position="27"/>
        <end position="1045"/>
    </location>
</feature>
<comment type="caution">
    <text evidence="10">The sequence shown here is derived from an EMBL/GenBank/DDBJ whole genome shotgun (WGS) entry which is preliminary data.</text>
</comment>
<feature type="domain" description="Beta galactosidase small chain/" evidence="9">
    <location>
        <begin position="763"/>
        <end position="1037"/>
    </location>
</feature>
<dbReference type="Pfam" id="PF16353">
    <property type="entry name" value="LacZ_4"/>
    <property type="match status" value="1"/>
</dbReference>
<keyword evidence="8" id="KW-0732">Signal</keyword>
<dbReference type="InterPro" id="IPR004199">
    <property type="entry name" value="B-gal_small/dom_5"/>
</dbReference>
<evidence type="ECO:0000256" key="2">
    <source>
        <dbReference type="ARBA" id="ARBA00007401"/>
    </source>
</evidence>
<sequence length="1045" mass="117321">MTVIRKAPFYALLSLLLSACQQVPPAAISHDNDWENPAVFRINKLPARAWFTPYQSAALAAAGEEGASSQQLSLNGQWAFHFSPTPEGRPQDFYRPDFDVSQWATIAVPGNWQMQGYDYPIYVSAGYPFKPQKPFIDHSYAPVGSYRRDFTLPAGSDGQRIILTFGAVKSAFYVWVNGAKVGYSQDSKLPAEFDITELVHPGANTLALEVYRYSDGSYLEDQDFWRMSGIPRDVQLKMVPKTALWDFHALAGLSNHYQDGTLDLAVELANTEPFPASSEVEARLYDGAKVIWQQSQALALAPASHGKATLKATLPAVKAWSAEQPNLYRLELTLKNGGKVSQVVSQAIGFRSVELKGGQLLVNGEAVTIKGVNRHEHDPVTGQTISRESMLRDIKMMKQNNINAVRSSHYPNDPYWYRLCDQFGLYVIDEANLEAHGYGFDEHGLGNDPQFKEAILDRLRGMILRDRNHPSIISWSLGNEISPGANMAAEYRLAKAMNPSRVVQFEFRRFWFHQKMTDIISWMYADREMLTDKYLGKYPDRPFIWIEYAHSMGNSDGNLKELWDFVRSHRQLQGGYVWDWVDQGLLKHDAEGRAYFGYGGDFEPPGGQNDGNFCANGLVSSDRSPHPALIEVKKTYQNLAISRTEHGQYQLENRFYFTDLTGFYGRWTLLEDGQPILTGATPALVAAPRARQRFALGQLADFHYRPGHEYAVTFNFFQKAATPYSPADFEVASEQFVLKKAPPLAPATKGPALEVSQRYGEVSVTSGAVAMRFNTLNGRLESYRVKGVETLKEGLFPNFWRPLTDNDYGNKFGQQSAAFYKEAAAKAEVTLVKVQKDGADLRLHLALAFPTLHSQGSLDYRISPGGVIRLDYQAQLAKDLPEMPRFGVKFQMPQGFDQARWYGRGPQENYQDRKQSAYLGIYQAKVSELYTPYIRPQENGNRSDNRWLALTNGAGIGLRITGGPTFDFGAHHNTLADFDQPKDGPNRHTSDIQPRPLTEVTLDLRQRGLGGDTSWGALPYKPYRLLPAEHQGPYALHLYLSPLGL</sequence>
<evidence type="ECO:0000256" key="4">
    <source>
        <dbReference type="ARBA" id="ARBA00022801"/>
    </source>
</evidence>
<accession>A0A3N1PCC3</accession>
<dbReference type="InterPro" id="IPR014718">
    <property type="entry name" value="GH-type_carb-bd"/>
</dbReference>
<reference evidence="10 11" key="1">
    <citation type="submission" date="2018-11" db="EMBL/GenBank/DDBJ databases">
        <title>Genomic Encyclopedia of Type Strains, Phase IV (KMG-IV): sequencing the most valuable type-strain genomes for metagenomic binning, comparative biology and taxonomic classification.</title>
        <authorList>
            <person name="Goeker M."/>
        </authorList>
    </citation>
    <scope>NUCLEOTIDE SEQUENCE [LARGE SCALE GENOMIC DNA]</scope>
    <source>
        <strain evidence="10 11">DSM 21945</strain>
    </source>
</reference>
<dbReference type="EC" id="3.2.1.23" evidence="3 7"/>
<keyword evidence="4 7" id="KW-0378">Hydrolase</keyword>
<comment type="catalytic activity">
    <reaction evidence="1 7">
        <text>Hydrolysis of terminal non-reducing beta-D-galactose residues in beta-D-galactosides.</text>
        <dbReference type="EC" id="3.2.1.23"/>
    </reaction>
</comment>
<dbReference type="InterPro" id="IPR032312">
    <property type="entry name" value="LacZ_4"/>
</dbReference>
<dbReference type="STRING" id="584787.GCA_001247655_02803"/>
<dbReference type="InterPro" id="IPR050347">
    <property type="entry name" value="Bact_Beta-galactosidase"/>
</dbReference>
<protein>
    <recommendedName>
        <fullName evidence="3 7">Beta-galactosidase</fullName>
        <ecNumber evidence="3 7">3.2.1.23</ecNumber>
    </recommendedName>
    <alternativeName>
        <fullName evidence="6 7">Lactase</fullName>
    </alternativeName>
</protein>
<organism evidence="10 11">
    <name type="scientific">Gallaecimonas pentaromativorans</name>
    <dbReference type="NCBI Taxonomy" id="584787"/>
    <lineage>
        <taxon>Bacteria</taxon>
        <taxon>Pseudomonadati</taxon>
        <taxon>Pseudomonadota</taxon>
        <taxon>Gammaproteobacteria</taxon>
        <taxon>Enterobacterales</taxon>
        <taxon>Gallaecimonadaceae</taxon>
        <taxon>Gallaecimonas</taxon>
    </lineage>
</organism>
<dbReference type="Pfam" id="PF02836">
    <property type="entry name" value="Glyco_hydro_2_C"/>
    <property type="match status" value="1"/>
</dbReference>
<evidence type="ECO:0000256" key="7">
    <source>
        <dbReference type="RuleBase" id="RU361154"/>
    </source>
</evidence>
<dbReference type="GO" id="GO:0009341">
    <property type="term" value="C:beta-galactosidase complex"/>
    <property type="evidence" value="ECO:0007669"/>
    <property type="project" value="InterPro"/>
</dbReference>